<evidence type="ECO:0000256" key="11">
    <source>
        <dbReference type="ARBA" id="ARBA00022989"/>
    </source>
</evidence>
<dbReference type="PRINTS" id="PR00926">
    <property type="entry name" value="MITOCARRIER"/>
</dbReference>
<comment type="subcellular location">
    <subcellularLocation>
        <location evidence="2">Mitochondrion inner membrane</location>
        <topology evidence="2">Multi-pass membrane protein</topology>
    </subcellularLocation>
</comment>
<dbReference type="PROSITE" id="PS00018">
    <property type="entry name" value="EF_HAND_1"/>
    <property type="match status" value="3"/>
</dbReference>
<dbReference type="SMART" id="SM00054">
    <property type="entry name" value="EFh"/>
    <property type="match status" value="3"/>
</dbReference>
<keyword evidence="5" id="KW-0813">Transport</keyword>
<comment type="similarity">
    <text evidence="3">Belongs to the mitochondrial carrier (TC 2.A.29) family.</text>
</comment>
<dbReference type="CDD" id="cd00051">
    <property type="entry name" value="EFh"/>
    <property type="match status" value="1"/>
</dbReference>
<dbReference type="SUPFAM" id="SSF103506">
    <property type="entry name" value="Mitochondrial carrier"/>
    <property type="match status" value="1"/>
</dbReference>
<dbReference type="FunFam" id="1.50.40.10:FF:000016">
    <property type="entry name" value="Solute carrier family 25 member 23"/>
    <property type="match status" value="1"/>
</dbReference>
<feature type="repeat" description="Solcar" evidence="14">
    <location>
        <begin position="557"/>
        <end position="646"/>
    </location>
</feature>
<dbReference type="OrthoDB" id="270584at2759"/>
<keyword evidence="13 14" id="KW-0472">Membrane</keyword>
<evidence type="ECO:0000256" key="10">
    <source>
        <dbReference type="ARBA" id="ARBA00022837"/>
    </source>
</evidence>
<evidence type="ECO:0000313" key="17">
    <source>
        <dbReference type="EMBL" id="ETS79145.1"/>
    </source>
</evidence>
<keyword evidence="7" id="KW-0479">Metal-binding</keyword>
<dbReference type="OMA" id="VISYAEW"/>
<evidence type="ECO:0000256" key="12">
    <source>
        <dbReference type="ARBA" id="ARBA00023128"/>
    </source>
</evidence>
<proteinExistence type="inferred from homology"/>
<evidence type="ECO:0000259" key="16">
    <source>
        <dbReference type="PROSITE" id="PS50222"/>
    </source>
</evidence>
<evidence type="ECO:0000256" key="3">
    <source>
        <dbReference type="ARBA" id="ARBA00006375"/>
    </source>
</evidence>
<dbReference type="Gene3D" id="1.10.238.10">
    <property type="entry name" value="EF-hand"/>
    <property type="match status" value="2"/>
</dbReference>
<feature type="domain" description="EF-hand" evidence="16">
    <location>
        <begin position="125"/>
        <end position="160"/>
    </location>
</feature>
<dbReference type="InterPro" id="IPR011992">
    <property type="entry name" value="EF-hand-dom_pair"/>
</dbReference>
<evidence type="ECO:0000256" key="2">
    <source>
        <dbReference type="ARBA" id="ARBA00004448"/>
    </source>
</evidence>
<reference evidence="18" key="1">
    <citation type="journal article" date="2015" name="BMC Genomics">
        <title>Genomic and transcriptomic analysis of the endophytic fungus Pestalotiopsis fici reveals its lifestyle and high potential for synthesis of natural products.</title>
        <authorList>
            <person name="Wang X."/>
            <person name="Zhang X."/>
            <person name="Liu L."/>
            <person name="Xiang M."/>
            <person name="Wang W."/>
            <person name="Sun X."/>
            <person name="Che Y."/>
            <person name="Guo L."/>
            <person name="Liu G."/>
            <person name="Guo L."/>
            <person name="Wang C."/>
            <person name="Yin W.B."/>
            <person name="Stadler M."/>
            <person name="Zhang X."/>
            <person name="Liu X."/>
        </authorList>
    </citation>
    <scope>NUCLEOTIDE SEQUENCE [LARGE SCALE GENOMIC DNA]</scope>
    <source>
        <strain evidence="18">W106-1 / CGMCC3.15140</strain>
    </source>
</reference>
<dbReference type="eggNOG" id="KOG0036">
    <property type="taxonomic scope" value="Eukaryota"/>
</dbReference>
<dbReference type="GO" id="GO:0005509">
    <property type="term" value="F:calcium ion binding"/>
    <property type="evidence" value="ECO:0007669"/>
    <property type="project" value="InterPro"/>
</dbReference>
<feature type="region of interest" description="Disordered" evidence="15">
    <location>
        <begin position="284"/>
        <end position="321"/>
    </location>
</feature>
<keyword evidence="8" id="KW-0677">Repeat</keyword>
<dbReference type="PROSITE" id="PS50920">
    <property type="entry name" value="SOLCAR"/>
    <property type="match status" value="3"/>
</dbReference>
<feature type="repeat" description="Solcar" evidence="14">
    <location>
        <begin position="331"/>
        <end position="436"/>
    </location>
</feature>
<evidence type="ECO:0000256" key="8">
    <source>
        <dbReference type="ARBA" id="ARBA00022737"/>
    </source>
</evidence>
<dbReference type="GO" id="GO:0055085">
    <property type="term" value="P:transmembrane transport"/>
    <property type="evidence" value="ECO:0007669"/>
    <property type="project" value="InterPro"/>
</dbReference>
<dbReference type="AlphaFoldDB" id="W3WZ63"/>
<feature type="repeat" description="Solcar" evidence="14">
    <location>
        <begin position="449"/>
        <end position="538"/>
    </location>
</feature>
<dbReference type="Pfam" id="PF00153">
    <property type="entry name" value="Mito_carr"/>
    <property type="match status" value="3"/>
</dbReference>
<dbReference type="Pfam" id="PF00036">
    <property type="entry name" value="EF-hand_1"/>
    <property type="match status" value="1"/>
</dbReference>
<keyword evidence="12" id="KW-0496">Mitochondrion</keyword>
<feature type="domain" description="EF-hand" evidence="16">
    <location>
        <begin position="58"/>
        <end position="93"/>
    </location>
</feature>
<feature type="compositionally biased region" description="Acidic residues" evidence="15">
    <location>
        <begin position="310"/>
        <end position="321"/>
    </location>
</feature>
<dbReference type="InterPro" id="IPR002067">
    <property type="entry name" value="MCP"/>
</dbReference>
<feature type="compositionally biased region" description="Low complexity" evidence="15">
    <location>
        <begin position="284"/>
        <end position="307"/>
    </location>
</feature>
<dbReference type="GeneID" id="19274011"/>
<dbReference type="InParanoid" id="W3WZ63"/>
<sequence>MKVPDVVTEIGMEMEESQNQRDARVEALWKKLDYQNKNELDWKALQRGLKKIDHPLKNADGILQEIIKVVDSNGDGKIQYEEFRVFVEAAERQLYLLFKAIDHDSDGKLDKHELQAAFQRAGLTVPMRRLGSFFEDIDKNNDGYISFDEWRNFLLFMPNQEASATLRAVFTFYSDIVTVSSEGDSMLNDDTLHSIGTTIKSLMLALFGSIVRIASPLDQDRSQSSSPPQSSQTADNSSPTIENSSPHSSQQDVHSSQSNGSSASMEAAGREQLANTVRASANALRTAATSASTAPAAPGGATTTARGTDIEPDLSEKEEETAEENWLIKYLPDSGYFVAGAVAGGISRTATAPLDRLKVYLLVNTKSTSHAAIDAAKNGKPIAAITNAARSFWGATLDLYRNGGLRGFFAGNGLNVIKIMPETAMRFGAYEAAKRTLAQLEGHGDTKHINPYSKFAAGGLAGMTAQFFVYPMDTLKFRLQSEYVAGGARGYPLLKQTITKMKAEGGFRPWYRGVTMGLIGMFPYSALDMGTFEFFKTSWITYQAKKLGVHEEDVPQPSGMMTGIMGATSGAFGASVVYPLNVLRTRLQTQGTSMHPARYTGIWDVAQKTLKNEGPRGFYKGLVPNLLKVAPALSITWIVYERAKDIMELQ</sequence>
<evidence type="ECO:0000256" key="9">
    <source>
        <dbReference type="ARBA" id="ARBA00022792"/>
    </source>
</evidence>
<dbReference type="InterPro" id="IPR018247">
    <property type="entry name" value="EF_Hand_1_Ca_BS"/>
</dbReference>
<dbReference type="Proteomes" id="UP000030651">
    <property type="component" value="Unassembled WGS sequence"/>
</dbReference>
<feature type="compositionally biased region" description="Polar residues" evidence="15">
    <location>
        <begin position="233"/>
        <end position="243"/>
    </location>
</feature>
<dbReference type="Gene3D" id="1.50.40.10">
    <property type="entry name" value="Mitochondrial carrier domain"/>
    <property type="match status" value="1"/>
</dbReference>
<keyword evidence="18" id="KW-1185">Reference proteome</keyword>
<evidence type="ECO:0000313" key="18">
    <source>
        <dbReference type="Proteomes" id="UP000030651"/>
    </source>
</evidence>
<name>W3WZ63_PESFW</name>
<evidence type="ECO:0000256" key="1">
    <source>
        <dbReference type="ARBA" id="ARBA00002238"/>
    </source>
</evidence>
<evidence type="ECO:0000256" key="7">
    <source>
        <dbReference type="ARBA" id="ARBA00022723"/>
    </source>
</evidence>
<keyword evidence="11" id="KW-1133">Transmembrane helix</keyword>
<evidence type="ECO:0000256" key="4">
    <source>
        <dbReference type="ARBA" id="ARBA00021935"/>
    </source>
</evidence>
<dbReference type="PANTHER" id="PTHR24089">
    <property type="entry name" value="SOLUTE CARRIER FAMILY 25"/>
    <property type="match status" value="1"/>
</dbReference>
<dbReference type="STRING" id="1229662.W3WZ63"/>
<dbReference type="InterPro" id="IPR018108">
    <property type="entry name" value="MCP_transmembrane"/>
</dbReference>
<feature type="domain" description="EF-hand" evidence="16">
    <location>
        <begin position="97"/>
        <end position="124"/>
    </location>
</feature>
<organism evidence="17 18">
    <name type="scientific">Pestalotiopsis fici (strain W106-1 / CGMCC3.15140)</name>
    <dbReference type="NCBI Taxonomy" id="1229662"/>
    <lineage>
        <taxon>Eukaryota</taxon>
        <taxon>Fungi</taxon>
        <taxon>Dikarya</taxon>
        <taxon>Ascomycota</taxon>
        <taxon>Pezizomycotina</taxon>
        <taxon>Sordariomycetes</taxon>
        <taxon>Xylariomycetidae</taxon>
        <taxon>Amphisphaeriales</taxon>
        <taxon>Sporocadaceae</taxon>
        <taxon>Pestalotiopsis</taxon>
    </lineage>
</organism>
<dbReference type="EMBL" id="KI912114">
    <property type="protein sequence ID" value="ETS79145.1"/>
    <property type="molecule type" value="Genomic_DNA"/>
</dbReference>
<protein>
    <recommendedName>
        <fullName evidence="4">Mitochondrial thiamine pyrophosphate carrier 1</fullName>
    </recommendedName>
</protein>
<dbReference type="Pfam" id="PF13499">
    <property type="entry name" value="EF-hand_7"/>
    <property type="match status" value="1"/>
</dbReference>
<dbReference type="GO" id="GO:0005743">
    <property type="term" value="C:mitochondrial inner membrane"/>
    <property type="evidence" value="ECO:0007669"/>
    <property type="project" value="UniProtKB-SubCell"/>
</dbReference>
<dbReference type="PROSITE" id="PS50222">
    <property type="entry name" value="EF_HAND_2"/>
    <property type="match status" value="3"/>
</dbReference>
<feature type="region of interest" description="Disordered" evidence="15">
    <location>
        <begin position="218"/>
        <end position="272"/>
    </location>
</feature>
<dbReference type="SUPFAM" id="SSF47473">
    <property type="entry name" value="EF-hand"/>
    <property type="match status" value="1"/>
</dbReference>
<gene>
    <name evidence="17" type="ORF">PFICI_08998</name>
</gene>
<evidence type="ECO:0000256" key="6">
    <source>
        <dbReference type="ARBA" id="ARBA00022692"/>
    </source>
</evidence>
<evidence type="ECO:0000256" key="14">
    <source>
        <dbReference type="PROSITE-ProRule" id="PRU00282"/>
    </source>
</evidence>
<dbReference type="InterPro" id="IPR002048">
    <property type="entry name" value="EF_hand_dom"/>
</dbReference>
<keyword evidence="9" id="KW-0999">Mitochondrion inner membrane</keyword>
<feature type="compositionally biased region" description="Low complexity" evidence="15">
    <location>
        <begin position="222"/>
        <end position="232"/>
    </location>
</feature>
<dbReference type="FunCoup" id="W3WZ63">
    <property type="interactions" value="6"/>
</dbReference>
<dbReference type="RefSeq" id="XP_007835770.1">
    <property type="nucleotide sequence ID" value="XM_007837579.1"/>
</dbReference>
<dbReference type="KEGG" id="pfy:PFICI_08998"/>
<keyword evidence="6 14" id="KW-0812">Transmembrane</keyword>
<evidence type="ECO:0000256" key="5">
    <source>
        <dbReference type="ARBA" id="ARBA00022448"/>
    </source>
</evidence>
<keyword evidence="10" id="KW-0106">Calcium</keyword>
<feature type="compositionally biased region" description="Low complexity" evidence="15">
    <location>
        <begin position="244"/>
        <end position="258"/>
    </location>
</feature>
<evidence type="ECO:0000256" key="13">
    <source>
        <dbReference type="ARBA" id="ARBA00023136"/>
    </source>
</evidence>
<dbReference type="HOGENOM" id="CLU_015166_2_2_1"/>
<dbReference type="InterPro" id="IPR023395">
    <property type="entry name" value="MCP_dom_sf"/>
</dbReference>
<comment type="function">
    <text evidence="1">Mitochondrial transporter that mediates uptake of thiamine pyrophosphate (ThPP) into mitochondria.</text>
</comment>
<evidence type="ECO:0000256" key="15">
    <source>
        <dbReference type="SAM" id="MobiDB-lite"/>
    </source>
</evidence>
<accession>W3WZ63</accession>